<dbReference type="WBParaSite" id="HCON_00033920-00001">
    <property type="protein sequence ID" value="HCON_00033920-00001"/>
    <property type="gene ID" value="HCON_00033920"/>
</dbReference>
<sequence>MTQIEAVINNRPVTAISNASTDDIPLRPIDFLQNNLKYSLAETNSEQGTDPTFDPKLIQTAAQAKHAIQHAEQISSKFWDRWYTEYFALREMQAINRKQPRHVKHGESQIDEIVLVEQENLPGDAQQTCMATNCKQSLSTGNFSKKREVPLIRPQADHNVREFQMNEGNKPRLAKIKAKKAIQEISRVTDDSDGSLLPISCPHINVVMIIMITVVFRVISDCLLMRRCRSSNIPLNGTFQLGIQSTCRHFANN</sequence>
<name>A0A7I4Y1Q4_HAECO</name>
<dbReference type="AlphaFoldDB" id="A0A7I4Y1Q4"/>
<accession>A0A7I4Y1Q4</accession>
<reference evidence="3" key="1">
    <citation type="submission" date="2020-12" db="UniProtKB">
        <authorList>
            <consortium name="WormBaseParasite"/>
        </authorList>
    </citation>
    <scope>IDENTIFICATION</scope>
    <source>
        <strain evidence="3">MHco3</strain>
    </source>
</reference>
<dbReference type="InterPro" id="IPR040676">
    <property type="entry name" value="DUF5641"/>
</dbReference>
<proteinExistence type="predicted"/>
<protein>
    <submittedName>
        <fullName evidence="3">DUF5641 domain-containing protein</fullName>
    </submittedName>
</protein>
<organism evidence="2 3">
    <name type="scientific">Haemonchus contortus</name>
    <name type="common">Barber pole worm</name>
    <dbReference type="NCBI Taxonomy" id="6289"/>
    <lineage>
        <taxon>Eukaryota</taxon>
        <taxon>Metazoa</taxon>
        <taxon>Ecdysozoa</taxon>
        <taxon>Nematoda</taxon>
        <taxon>Chromadorea</taxon>
        <taxon>Rhabditida</taxon>
        <taxon>Rhabditina</taxon>
        <taxon>Rhabditomorpha</taxon>
        <taxon>Strongyloidea</taxon>
        <taxon>Trichostrongylidae</taxon>
        <taxon>Haemonchus</taxon>
    </lineage>
</organism>
<dbReference type="Pfam" id="PF18701">
    <property type="entry name" value="DUF5641"/>
    <property type="match status" value="1"/>
</dbReference>
<keyword evidence="2" id="KW-1185">Reference proteome</keyword>
<dbReference type="OrthoDB" id="8019190at2759"/>
<feature type="domain" description="DUF5641" evidence="1">
    <location>
        <begin position="69"/>
        <end position="123"/>
    </location>
</feature>
<evidence type="ECO:0000259" key="1">
    <source>
        <dbReference type="Pfam" id="PF18701"/>
    </source>
</evidence>
<evidence type="ECO:0000313" key="2">
    <source>
        <dbReference type="Proteomes" id="UP000025227"/>
    </source>
</evidence>
<dbReference type="Proteomes" id="UP000025227">
    <property type="component" value="Unplaced"/>
</dbReference>
<evidence type="ECO:0000313" key="3">
    <source>
        <dbReference type="WBParaSite" id="HCON_00033920-00001"/>
    </source>
</evidence>